<proteinExistence type="predicted"/>
<keyword evidence="2" id="KW-0732">Signal</keyword>
<comment type="caution">
    <text evidence="4">The sequence shown here is derived from an EMBL/GenBank/DDBJ whole genome shotgun (WGS) entry which is preliminary data.</text>
</comment>
<evidence type="ECO:0000313" key="4">
    <source>
        <dbReference type="EMBL" id="CAF1048037.1"/>
    </source>
</evidence>
<dbReference type="Proteomes" id="UP000663832">
    <property type="component" value="Unassembled WGS sequence"/>
</dbReference>
<sequence>MTIVSYSQLIFLLLIINCCTIKSNANRYRRQINDGTNRNTGIPQPVVVGSIPTNQQNNQNHLIAASQPQQNLAQGRGFYNSPAFQPQPFSGEKPAGWFGTSYTNWVSSQDSELNKNKIATEKNALPNIPPTNNVQPRREDGGPFFLAKIAKQYAAKGVKGFDFGQFETREGRGSVCYNHENFDGYVFGKFSCPLPASTGMNQLDQYCCGMANYQYCCNAQEFSQNQRGAFADNRYIGDQRFPKRSTYSTSTKRLLAVIIPIASFVVLAGIGILVFLYYKKFRKEQYRTRKLSGAIRLEDNYSIVPQDPSLEKSGSIPDEL</sequence>
<feature type="signal peptide" evidence="2">
    <location>
        <begin position="1"/>
        <end position="25"/>
    </location>
</feature>
<keyword evidence="6" id="KW-1185">Reference proteome</keyword>
<dbReference type="EMBL" id="CAJNOI010000094">
    <property type="protein sequence ID" value="CAF1048037.1"/>
    <property type="molecule type" value="Genomic_DNA"/>
</dbReference>
<dbReference type="InterPro" id="IPR053891">
    <property type="entry name" value="Shisa_N"/>
</dbReference>
<feature type="transmembrane region" description="Helical" evidence="1">
    <location>
        <begin position="254"/>
        <end position="278"/>
    </location>
</feature>
<evidence type="ECO:0000313" key="6">
    <source>
        <dbReference type="Proteomes" id="UP000663832"/>
    </source>
</evidence>
<dbReference type="OrthoDB" id="9976397at2759"/>
<dbReference type="AlphaFoldDB" id="A0A814K7K9"/>
<evidence type="ECO:0000256" key="2">
    <source>
        <dbReference type="SAM" id="SignalP"/>
    </source>
</evidence>
<gene>
    <name evidence="4" type="ORF">BJG266_LOCUS18449</name>
    <name evidence="5" type="ORF">QVE165_LOCUS29006</name>
</gene>
<name>A0A814K7K9_9BILA</name>
<evidence type="ECO:0000259" key="3">
    <source>
        <dbReference type="Pfam" id="PF13908"/>
    </source>
</evidence>
<dbReference type="EMBL" id="CAJNOM010000230">
    <property type="protein sequence ID" value="CAF1260217.1"/>
    <property type="molecule type" value="Genomic_DNA"/>
</dbReference>
<keyword evidence="1" id="KW-0472">Membrane</keyword>
<reference evidence="4" key="1">
    <citation type="submission" date="2021-02" db="EMBL/GenBank/DDBJ databases">
        <authorList>
            <person name="Nowell W R."/>
        </authorList>
    </citation>
    <scope>NUCLEOTIDE SEQUENCE</scope>
</reference>
<organism evidence="4 7">
    <name type="scientific">Adineta steineri</name>
    <dbReference type="NCBI Taxonomy" id="433720"/>
    <lineage>
        <taxon>Eukaryota</taxon>
        <taxon>Metazoa</taxon>
        <taxon>Spiralia</taxon>
        <taxon>Gnathifera</taxon>
        <taxon>Rotifera</taxon>
        <taxon>Eurotatoria</taxon>
        <taxon>Bdelloidea</taxon>
        <taxon>Adinetida</taxon>
        <taxon>Adinetidae</taxon>
        <taxon>Adineta</taxon>
    </lineage>
</organism>
<feature type="chain" id="PRO_5035600414" description="Shisa N-terminal domain-containing protein" evidence="2">
    <location>
        <begin position="26"/>
        <end position="320"/>
    </location>
</feature>
<dbReference type="Pfam" id="PF13908">
    <property type="entry name" value="Shisa_N"/>
    <property type="match status" value="1"/>
</dbReference>
<keyword evidence="1" id="KW-0812">Transmembrane</keyword>
<dbReference type="Proteomes" id="UP000663877">
    <property type="component" value="Unassembled WGS sequence"/>
</dbReference>
<evidence type="ECO:0000313" key="5">
    <source>
        <dbReference type="EMBL" id="CAF1260217.1"/>
    </source>
</evidence>
<feature type="domain" description="Shisa N-terminal" evidence="3">
    <location>
        <begin position="173"/>
        <end position="228"/>
    </location>
</feature>
<keyword evidence="1" id="KW-1133">Transmembrane helix</keyword>
<protein>
    <recommendedName>
        <fullName evidence="3">Shisa N-terminal domain-containing protein</fullName>
    </recommendedName>
</protein>
<evidence type="ECO:0000256" key="1">
    <source>
        <dbReference type="SAM" id="Phobius"/>
    </source>
</evidence>
<accession>A0A814K7K9</accession>
<evidence type="ECO:0000313" key="7">
    <source>
        <dbReference type="Proteomes" id="UP000663877"/>
    </source>
</evidence>